<keyword evidence="1" id="KW-0732">Signal</keyword>
<dbReference type="AlphaFoldDB" id="A0A0S4IU44"/>
<proteinExistence type="predicted"/>
<evidence type="ECO:0000313" key="3">
    <source>
        <dbReference type="Proteomes" id="UP000051952"/>
    </source>
</evidence>
<accession>A0A0S4IU44</accession>
<dbReference type="EMBL" id="CYKH01000638">
    <property type="protein sequence ID" value="CUG08387.1"/>
    <property type="molecule type" value="Genomic_DNA"/>
</dbReference>
<dbReference type="Proteomes" id="UP000051952">
    <property type="component" value="Unassembled WGS sequence"/>
</dbReference>
<name>A0A0S4IU44_BODSA</name>
<feature type="chain" id="PRO_5006621629" description="Membrane-associated protein" evidence="1">
    <location>
        <begin position="19"/>
        <end position="184"/>
    </location>
</feature>
<dbReference type="InterPro" id="IPR035992">
    <property type="entry name" value="Ricin_B-like_lectins"/>
</dbReference>
<organism evidence="2 3">
    <name type="scientific">Bodo saltans</name>
    <name type="common">Flagellated protozoan</name>
    <dbReference type="NCBI Taxonomy" id="75058"/>
    <lineage>
        <taxon>Eukaryota</taxon>
        <taxon>Discoba</taxon>
        <taxon>Euglenozoa</taxon>
        <taxon>Kinetoplastea</taxon>
        <taxon>Metakinetoplastina</taxon>
        <taxon>Eubodonida</taxon>
        <taxon>Bodonidae</taxon>
        <taxon>Bodo</taxon>
    </lineage>
</organism>
<keyword evidence="3" id="KW-1185">Reference proteome</keyword>
<reference evidence="3" key="1">
    <citation type="submission" date="2015-09" db="EMBL/GenBank/DDBJ databases">
        <authorList>
            <consortium name="Pathogen Informatics"/>
        </authorList>
    </citation>
    <scope>NUCLEOTIDE SEQUENCE [LARGE SCALE GENOMIC DNA]</scope>
    <source>
        <strain evidence="3">Lake Konstanz</strain>
    </source>
</reference>
<dbReference type="SUPFAM" id="SSF50370">
    <property type="entry name" value="Ricin B-like lectins"/>
    <property type="match status" value="1"/>
</dbReference>
<evidence type="ECO:0000256" key="1">
    <source>
        <dbReference type="SAM" id="SignalP"/>
    </source>
</evidence>
<dbReference type="VEuPathDB" id="TriTrypDB:BSAL_74055"/>
<evidence type="ECO:0000313" key="2">
    <source>
        <dbReference type="EMBL" id="CUG08387.1"/>
    </source>
</evidence>
<evidence type="ECO:0008006" key="4">
    <source>
        <dbReference type="Google" id="ProtNLM"/>
    </source>
</evidence>
<sequence>MTPFILAILAVLVAVSSGQKVTGTNCTVVPARCDNNWHSSQNQTFAFFGIAPPNLVQIFSYWGNSKGCIAHDATGDDVTLSWSTCASSVSQFTYGPGAIQTYVYYNTTQGKCLSLKPNPTTPSNPTLGFSTCCDNHGQNCTAVEKQMQLWLEPDTSKNPYSRMFSQYEDNGVAFCLTRVGSDCA</sequence>
<protein>
    <recommendedName>
        <fullName evidence="4">Membrane-associated protein</fullName>
    </recommendedName>
</protein>
<feature type="signal peptide" evidence="1">
    <location>
        <begin position="1"/>
        <end position="18"/>
    </location>
</feature>
<gene>
    <name evidence="2" type="ORF">BSAL_74055</name>
</gene>